<dbReference type="HOGENOM" id="CLU_2836860_0_0_1"/>
<reference evidence="1" key="3">
    <citation type="submission" date="2015-02" db="UniProtKB">
        <authorList>
            <consortium name="EnsemblProtists"/>
        </authorList>
    </citation>
    <scope>IDENTIFICATION</scope>
    <source>
        <strain evidence="1">DAOM BR144</strain>
    </source>
</reference>
<dbReference type="VEuPathDB" id="FungiDB:PYU1_G012763"/>
<proteinExistence type="predicted"/>
<reference evidence="2" key="1">
    <citation type="journal article" date="2010" name="Genome Biol.">
        <title>Genome sequence of the necrotrophic plant pathogen Pythium ultimum reveals original pathogenicity mechanisms and effector repertoire.</title>
        <authorList>
            <person name="Levesque C.A."/>
            <person name="Brouwer H."/>
            <person name="Cano L."/>
            <person name="Hamilton J.P."/>
            <person name="Holt C."/>
            <person name="Huitema E."/>
            <person name="Raffaele S."/>
            <person name="Robideau G.P."/>
            <person name="Thines M."/>
            <person name="Win J."/>
            <person name="Zerillo M.M."/>
            <person name="Beakes G.W."/>
            <person name="Boore J.L."/>
            <person name="Busam D."/>
            <person name="Dumas B."/>
            <person name="Ferriera S."/>
            <person name="Fuerstenberg S.I."/>
            <person name="Gachon C.M."/>
            <person name="Gaulin E."/>
            <person name="Govers F."/>
            <person name="Grenville-Briggs L."/>
            <person name="Horner N."/>
            <person name="Hostetler J."/>
            <person name="Jiang R.H."/>
            <person name="Johnson J."/>
            <person name="Krajaejun T."/>
            <person name="Lin H."/>
            <person name="Meijer H.J."/>
            <person name="Moore B."/>
            <person name="Morris P."/>
            <person name="Phuntmart V."/>
            <person name="Puiu D."/>
            <person name="Shetty J."/>
            <person name="Stajich J.E."/>
            <person name="Tripathy S."/>
            <person name="Wawra S."/>
            <person name="van West P."/>
            <person name="Whitty B.R."/>
            <person name="Coutinho P.M."/>
            <person name="Henrissat B."/>
            <person name="Martin F."/>
            <person name="Thomas P.D."/>
            <person name="Tyler B.M."/>
            <person name="De Vries R.P."/>
            <person name="Kamoun S."/>
            <person name="Yandell M."/>
            <person name="Tisserat N."/>
            <person name="Buell C.R."/>
        </authorList>
    </citation>
    <scope>NUCLEOTIDE SEQUENCE</scope>
    <source>
        <strain evidence="2">DAOM:BR144</strain>
    </source>
</reference>
<dbReference type="EMBL" id="GL376588">
    <property type="status" value="NOT_ANNOTATED_CDS"/>
    <property type="molecule type" value="Genomic_DNA"/>
</dbReference>
<dbReference type="EnsemblProtists" id="PYU1_T012789">
    <property type="protein sequence ID" value="PYU1_T012789"/>
    <property type="gene ID" value="PYU1_G012763"/>
</dbReference>
<accession>K3X6E0</accession>
<dbReference type="InParanoid" id="K3X6E0"/>
<protein>
    <submittedName>
        <fullName evidence="1">Uncharacterized protein</fullName>
    </submittedName>
</protein>
<organism evidence="1 2">
    <name type="scientific">Globisporangium ultimum (strain ATCC 200006 / CBS 805.95 / DAOM BR144)</name>
    <name type="common">Pythium ultimum</name>
    <dbReference type="NCBI Taxonomy" id="431595"/>
    <lineage>
        <taxon>Eukaryota</taxon>
        <taxon>Sar</taxon>
        <taxon>Stramenopiles</taxon>
        <taxon>Oomycota</taxon>
        <taxon>Peronosporomycetes</taxon>
        <taxon>Pythiales</taxon>
        <taxon>Pythiaceae</taxon>
        <taxon>Globisporangium</taxon>
    </lineage>
</organism>
<reference evidence="2" key="2">
    <citation type="submission" date="2010-04" db="EMBL/GenBank/DDBJ databases">
        <authorList>
            <person name="Buell R."/>
            <person name="Hamilton J."/>
            <person name="Hostetler J."/>
        </authorList>
    </citation>
    <scope>NUCLEOTIDE SEQUENCE [LARGE SCALE GENOMIC DNA]</scope>
    <source>
        <strain evidence="2">DAOM:BR144</strain>
    </source>
</reference>
<name>K3X6E0_GLOUD</name>
<evidence type="ECO:0000313" key="2">
    <source>
        <dbReference type="Proteomes" id="UP000019132"/>
    </source>
</evidence>
<dbReference type="Proteomes" id="UP000019132">
    <property type="component" value="Unassembled WGS sequence"/>
</dbReference>
<sequence length="66" mass="7737">MQRTYRTWIHDYQPAMAEYNDPKEPFKWTLFDPTQRQKMSEWASPVSIRCSSLGLCLSDHTQASIG</sequence>
<dbReference type="AlphaFoldDB" id="K3X6E0"/>
<keyword evidence="2" id="KW-1185">Reference proteome</keyword>
<evidence type="ECO:0000313" key="1">
    <source>
        <dbReference type="EnsemblProtists" id="PYU1_T012789"/>
    </source>
</evidence>